<protein>
    <recommendedName>
        <fullName evidence="1">Transposase MuDR plant domain-containing protein</fullName>
    </recommendedName>
</protein>
<reference evidence="2 3" key="1">
    <citation type="journal article" date="2020" name="bioRxiv">
        <title>Sequence and annotation of 42 cannabis genomes reveals extensive copy number variation in cannabinoid synthesis and pathogen resistance genes.</title>
        <authorList>
            <person name="Mckernan K.J."/>
            <person name="Helbert Y."/>
            <person name="Kane L.T."/>
            <person name="Ebling H."/>
            <person name="Zhang L."/>
            <person name="Liu B."/>
            <person name="Eaton Z."/>
            <person name="Mclaughlin S."/>
            <person name="Kingan S."/>
            <person name="Baybayan P."/>
            <person name="Concepcion G."/>
            <person name="Jordan M."/>
            <person name="Riva A."/>
            <person name="Barbazuk W."/>
            <person name="Harkins T."/>
        </authorList>
    </citation>
    <scope>NUCLEOTIDE SEQUENCE [LARGE SCALE GENOMIC DNA]</scope>
    <source>
        <strain evidence="3">cv. Jamaican Lion 4</strain>
        <tissue evidence="2">Leaf</tissue>
    </source>
</reference>
<gene>
    <name evidence="2" type="ORF">G4B88_015901</name>
</gene>
<feature type="domain" description="Transposase MuDR plant" evidence="1">
    <location>
        <begin position="189"/>
        <end position="251"/>
    </location>
</feature>
<dbReference type="Pfam" id="PF03108">
    <property type="entry name" value="DBD_Tnp_Mut"/>
    <property type="match status" value="1"/>
</dbReference>
<evidence type="ECO:0000259" key="1">
    <source>
        <dbReference type="Pfam" id="PF03108"/>
    </source>
</evidence>
<dbReference type="Proteomes" id="UP000583929">
    <property type="component" value="Unassembled WGS sequence"/>
</dbReference>
<evidence type="ECO:0000313" key="3">
    <source>
        <dbReference type="Proteomes" id="UP000583929"/>
    </source>
</evidence>
<keyword evidence="3" id="KW-1185">Reference proteome</keyword>
<dbReference type="AlphaFoldDB" id="A0A7J6G849"/>
<organism evidence="2 3">
    <name type="scientific">Cannabis sativa</name>
    <name type="common">Hemp</name>
    <name type="synonym">Marijuana</name>
    <dbReference type="NCBI Taxonomy" id="3483"/>
    <lineage>
        <taxon>Eukaryota</taxon>
        <taxon>Viridiplantae</taxon>
        <taxon>Streptophyta</taxon>
        <taxon>Embryophyta</taxon>
        <taxon>Tracheophyta</taxon>
        <taxon>Spermatophyta</taxon>
        <taxon>Magnoliopsida</taxon>
        <taxon>eudicotyledons</taxon>
        <taxon>Gunneridae</taxon>
        <taxon>Pentapetalae</taxon>
        <taxon>rosids</taxon>
        <taxon>fabids</taxon>
        <taxon>Rosales</taxon>
        <taxon>Cannabaceae</taxon>
        <taxon>Cannabis</taxon>
    </lineage>
</organism>
<comment type="caution">
    <text evidence="2">The sequence shown here is derived from an EMBL/GenBank/DDBJ whole genome shotgun (WGS) entry which is preliminary data.</text>
</comment>
<dbReference type="InterPro" id="IPR004332">
    <property type="entry name" value="Transposase_MuDR"/>
</dbReference>
<accession>A0A7J6G849</accession>
<name>A0A7J6G849_CANSA</name>
<proteinExistence type="predicted"/>
<dbReference type="EMBL" id="JAATIQ010000138">
    <property type="protein sequence ID" value="KAF4378330.1"/>
    <property type="molecule type" value="Genomic_DNA"/>
</dbReference>
<sequence>MCVIKYGGQWKEDKKYEDYIMTGLLIPTNCDLKSLLELVKAEIKCNTTIEMHYQLCPDSPPMKIISDNSLMFYLQLRKTQNAVSESPLCITTVDETRLQIIAQQKPESESVRQDTDVQKLVLQITNQPIYDYMEYDDETSEINEVLALPNIFQVADSVADCIIEKTQEHKRKRQEEERQIITDHKVFNIEKGQIYKDRKILKTAVGFFAMINNFQFKTKRSEPREYVVTCVDGNCNWFLRASKFKSTSTFKFGAECPVLSGQTILSINKCEPVDPDGLQKLLRVLKSVDVNGLFVDCWWEIVEEHVLEAYN</sequence>
<evidence type="ECO:0000313" key="2">
    <source>
        <dbReference type="EMBL" id="KAF4378330.1"/>
    </source>
</evidence>
<dbReference type="Gene3D" id="3.20.20.80">
    <property type="entry name" value="Glycosidases"/>
    <property type="match status" value="1"/>
</dbReference>